<proteinExistence type="predicted"/>
<dbReference type="Pfam" id="PF20408">
    <property type="entry name" value="Abhydrolase_11"/>
    <property type="match status" value="1"/>
</dbReference>
<evidence type="ECO:0000313" key="4">
    <source>
        <dbReference type="Proteomes" id="UP000536624"/>
    </source>
</evidence>
<gene>
    <name evidence="3" type="ORF">SMALB_6283</name>
</gene>
<dbReference type="InterPro" id="IPR026555">
    <property type="entry name" value="NSL3/Tex30"/>
</dbReference>
<feature type="region of interest" description="Disordered" evidence="1">
    <location>
        <begin position="1"/>
        <end position="20"/>
    </location>
</feature>
<organism evidence="3 4">
    <name type="scientific">Streptomyces malaysiensis</name>
    <dbReference type="NCBI Taxonomy" id="92644"/>
    <lineage>
        <taxon>Bacteria</taxon>
        <taxon>Bacillati</taxon>
        <taxon>Actinomycetota</taxon>
        <taxon>Actinomycetes</taxon>
        <taxon>Kitasatosporales</taxon>
        <taxon>Streptomycetaceae</taxon>
        <taxon>Streptomyces</taxon>
        <taxon>Streptomyces violaceusniger group</taxon>
    </lineage>
</organism>
<sequence length="222" mass="22822">MAAKEKGTPEATAETVPTPAGDARITWHHAPSPHILLAASHGAGGGIEARDLRALAAALPARGVSVALVEQPWRVAGKKIAPAPSTLDTGWRAVWPALEKAGLPIVAGGRSAGARVACRTARELGAKAVLALSFPLHPPGKPERSRAGELLATGVPTLIVQGGRDPFGRPEEFPELPADMELVEVAYGDHGFGLPKSADLDEPGALALITGAVADWLPRALG</sequence>
<reference evidence="3 4" key="1">
    <citation type="submission" date="2020-02" db="EMBL/GenBank/DDBJ databases">
        <title>Streptomyces malaysiensis DSM14702 (JHCC583434, PFL_A843) Genome sequencing and assembly.</title>
        <authorList>
            <person name="Samborskyy M."/>
        </authorList>
    </citation>
    <scope>NUCLEOTIDE SEQUENCE [LARGE SCALE GENOMIC DNA]</scope>
    <source>
        <strain evidence="3 4">DSM 14702</strain>
    </source>
</reference>
<dbReference type="Proteomes" id="UP000536624">
    <property type="component" value="Unassembled WGS sequence"/>
</dbReference>
<evidence type="ECO:0000259" key="2">
    <source>
        <dbReference type="Pfam" id="PF20408"/>
    </source>
</evidence>
<dbReference type="AlphaFoldDB" id="A0A7X6AZ94"/>
<name>A0A7X6AZ94_STRMQ</name>
<dbReference type="PANTHER" id="PTHR13136:SF11">
    <property type="entry name" value="TESTIS-EXPRESSED PROTEIN 30"/>
    <property type="match status" value="1"/>
</dbReference>
<dbReference type="SUPFAM" id="SSF53474">
    <property type="entry name" value="alpha/beta-Hydrolases"/>
    <property type="match status" value="1"/>
</dbReference>
<feature type="domain" description="KANL3/Tex30 alpha/beta hydrolase-like" evidence="2">
    <location>
        <begin position="37"/>
        <end position="216"/>
    </location>
</feature>
<dbReference type="InterPro" id="IPR046879">
    <property type="entry name" value="KANL3/Tex30_Abhydrolase"/>
</dbReference>
<dbReference type="EMBL" id="JAALLH010000001">
    <property type="protein sequence ID" value="NIY68199.1"/>
    <property type="molecule type" value="Genomic_DNA"/>
</dbReference>
<evidence type="ECO:0000313" key="3">
    <source>
        <dbReference type="EMBL" id="NIY68199.1"/>
    </source>
</evidence>
<dbReference type="RefSeq" id="WP_167503278.1">
    <property type="nucleotide sequence ID" value="NZ_JAALLH010000001.1"/>
</dbReference>
<feature type="compositionally biased region" description="Low complexity" evidence="1">
    <location>
        <begin position="9"/>
        <end position="20"/>
    </location>
</feature>
<dbReference type="PANTHER" id="PTHR13136">
    <property type="entry name" value="TESTIS DEVELOPMENT PROTEIN PRTD"/>
    <property type="match status" value="1"/>
</dbReference>
<comment type="caution">
    <text evidence="3">The sequence shown here is derived from an EMBL/GenBank/DDBJ whole genome shotgun (WGS) entry which is preliminary data.</text>
</comment>
<accession>A0A7X6AZ94</accession>
<dbReference type="InterPro" id="IPR029058">
    <property type="entry name" value="AB_hydrolase_fold"/>
</dbReference>
<evidence type="ECO:0000256" key="1">
    <source>
        <dbReference type="SAM" id="MobiDB-lite"/>
    </source>
</evidence>
<dbReference type="Gene3D" id="3.40.50.1820">
    <property type="entry name" value="alpha/beta hydrolase"/>
    <property type="match status" value="1"/>
</dbReference>
<protein>
    <submittedName>
        <fullName evidence="3">Esterase/lipase/thioesterase family active site protein</fullName>
    </submittedName>
</protein>